<dbReference type="PROSITE" id="PS50979">
    <property type="entry name" value="BC"/>
    <property type="match status" value="1"/>
</dbReference>
<keyword evidence="9" id="KW-1185">Reference proteome</keyword>
<proteinExistence type="predicted"/>
<dbReference type="AlphaFoldDB" id="A0A143PQT2"/>
<dbReference type="Gene3D" id="3.30.470.20">
    <property type="entry name" value="ATP-grasp fold, B domain"/>
    <property type="match status" value="1"/>
</dbReference>
<name>A0A143PQT2_LUTPR</name>
<dbReference type="PROSITE" id="PS00867">
    <property type="entry name" value="CPSASE_2"/>
    <property type="match status" value="1"/>
</dbReference>
<keyword evidence="1" id="KW-0436">Ligase</keyword>
<dbReference type="KEGG" id="abac:LuPra_04312"/>
<dbReference type="PANTHER" id="PTHR18866:SF33">
    <property type="entry name" value="METHYLCROTONOYL-COA CARBOXYLASE SUBUNIT ALPHA, MITOCHONDRIAL-RELATED"/>
    <property type="match status" value="1"/>
</dbReference>
<reference evidence="9" key="2">
    <citation type="submission" date="2016-04" db="EMBL/GenBank/DDBJ databases">
        <title>First Complete Genome Sequence of a Subdivision 6 Acidobacterium.</title>
        <authorList>
            <person name="Huang S."/>
            <person name="Vieira S."/>
            <person name="Bunk B."/>
            <person name="Riedel T."/>
            <person name="Sproeer C."/>
            <person name="Overmann J."/>
        </authorList>
    </citation>
    <scope>NUCLEOTIDE SEQUENCE [LARGE SCALE GENOMIC DNA]</scope>
    <source>
        <strain evidence="9">DSM 100886 HEG_-6_39</strain>
    </source>
</reference>
<dbReference type="GO" id="GO:0046872">
    <property type="term" value="F:metal ion binding"/>
    <property type="evidence" value="ECO:0007669"/>
    <property type="project" value="InterPro"/>
</dbReference>
<evidence type="ECO:0000256" key="4">
    <source>
        <dbReference type="ARBA" id="ARBA00023267"/>
    </source>
</evidence>
<evidence type="ECO:0000256" key="1">
    <source>
        <dbReference type="ARBA" id="ARBA00022598"/>
    </source>
</evidence>
<dbReference type="InterPro" id="IPR011054">
    <property type="entry name" value="Rudment_hybrid_motif"/>
</dbReference>
<dbReference type="InterPro" id="IPR050856">
    <property type="entry name" value="Biotin_carboxylase_complex"/>
</dbReference>
<dbReference type="Pfam" id="PF02785">
    <property type="entry name" value="Biotin_carb_C"/>
    <property type="match status" value="1"/>
</dbReference>
<keyword evidence="3 5" id="KW-0067">ATP-binding</keyword>
<dbReference type="InterPro" id="IPR011764">
    <property type="entry name" value="Biotin_carboxylation_dom"/>
</dbReference>
<dbReference type="InterPro" id="IPR005479">
    <property type="entry name" value="CPAse_ATP-bd"/>
</dbReference>
<dbReference type="Pfam" id="PF00289">
    <property type="entry name" value="Biotin_carb_N"/>
    <property type="match status" value="1"/>
</dbReference>
<protein>
    <submittedName>
        <fullName evidence="8">Acetyl-/propionyl-coenzyme A carboxylase alpha chain</fullName>
    </submittedName>
</protein>
<evidence type="ECO:0000256" key="2">
    <source>
        <dbReference type="ARBA" id="ARBA00022741"/>
    </source>
</evidence>
<evidence type="ECO:0000256" key="3">
    <source>
        <dbReference type="ARBA" id="ARBA00022840"/>
    </source>
</evidence>
<dbReference type="RefSeq" id="WP_234800493.1">
    <property type="nucleotide sequence ID" value="NZ_CP015136.1"/>
</dbReference>
<accession>A0A143PQT2</accession>
<dbReference type="GO" id="GO:0005524">
    <property type="term" value="F:ATP binding"/>
    <property type="evidence" value="ECO:0007669"/>
    <property type="project" value="UniProtKB-UniRule"/>
</dbReference>
<evidence type="ECO:0000313" key="8">
    <source>
        <dbReference type="EMBL" id="AMY11067.1"/>
    </source>
</evidence>
<dbReference type="SUPFAM" id="SSF51246">
    <property type="entry name" value="Rudiment single hybrid motif"/>
    <property type="match status" value="1"/>
</dbReference>
<gene>
    <name evidence="8" type="primary">accA1_1</name>
    <name evidence="8" type="ORF">LuPra_04312</name>
</gene>
<dbReference type="InterPro" id="IPR011761">
    <property type="entry name" value="ATP-grasp"/>
</dbReference>
<dbReference type="EMBL" id="CP015136">
    <property type="protein sequence ID" value="AMY11067.1"/>
    <property type="molecule type" value="Genomic_DNA"/>
</dbReference>
<evidence type="ECO:0000259" key="6">
    <source>
        <dbReference type="PROSITE" id="PS50975"/>
    </source>
</evidence>
<dbReference type="STRING" id="1855912.LuPra_04312"/>
<dbReference type="InterPro" id="IPR016185">
    <property type="entry name" value="PreATP-grasp_dom_sf"/>
</dbReference>
<dbReference type="InterPro" id="IPR005481">
    <property type="entry name" value="BC-like_N"/>
</dbReference>
<dbReference type="Pfam" id="PF02786">
    <property type="entry name" value="CPSase_L_D2"/>
    <property type="match status" value="1"/>
</dbReference>
<dbReference type="SUPFAM" id="SSF56059">
    <property type="entry name" value="Glutathione synthetase ATP-binding domain-like"/>
    <property type="match status" value="1"/>
</dbReference>
<keyword evidence="2 5" id="KW-0547">Nucleotide-binding</keyword>
<keyword evidence="4" id="KW-0092">Biotin</keyword>
<dbReference type="PANTHER" id="PTHR18866">
    <property type="entry name" value="CARBOXYLASE:PYRUVATE/ACETYL-COA/PROPIONYL-COA CARBOXYLASE"/>
    <property type="match status" value="1"/>
</dbReference>
<sequence length="512" mass="53760">MRKVLIANRGEIAVRIARACRERGLGVVAVYAGPDAGRMHVLAADEAVCLDPDGQEADSGADARPVAAYLSVAGVIDAARRSGADAVHPGYGFLSERPALAAACADAGLTFIGPPADVIARMGSKLEARRLMESAGVPCVPGARPDDQSIEALRAAATQVGVPLLVKASAGGGGKGMRVVERIEDLDEALGAARREAESAFGDGTLYIERRIGRPRHIEVQVMADAHGATLHLGERECSLQRRHQKVIEEAPSPVVSPALRARLGAAAVAAARAAGYRSAGTVEFLLDGDDGEAPFYFLEMNTRLQVEHPITELVTGLDLVQLQLDVADGLPLALLQQSITPRGHAVECRLYAEAPSQGFLPQSGTILRYIEPQGPGIRVDSGVRQGDVITPDFDPLLAKLIVHAPTRAGALARARQALRDFVVLGLHTNAPYLLRVLSHADVEAGAIHTGWLAQEHESLTAPAAEATLAAASAVAARHRLLPIDQQRDGAAAATGTSSLATPWHTLGGWRG</sequence>
<feature type="domain" description="Biotin carboxylation" evidence="7">
    <location>
        <begin position="1"/>
        <end position="458"/>
    </location>
</feature>
<dbReference type="SMART" id="SM00878">
    <property type="entry name" value="Biotin_carb_C"/>
    <property type="match status" value="1"/>
</dbReference>
<dbReference type="PROSITE" id="PS00866">
    <property type="entry name" value="CPSASE_1"/>
    <property type="match status" value="1"/>
</dbReference>
<evidence type="ECO:0000259" key="7">
    <source>
        <dbReference type="PROSITE" id="PS50979"/>
    </source>
</evidence>
<reference evidence="8 9" key="1">
    <citation type="journal article" date="2016" name="Genome Announc.">
        <title>First Complete Genome Sequence of a Subdivision 6 Acidobacterium Strain.</title>
        <authorList>
            <person name="Huang S."/>
            <person name="Vieira S."/>
            <person name="Bunk B."/>
            <person name="Riedel T."/>
            <person name="Sproer C."/>
            <person name="Overmann J."/>
        </authorList>
    </citation>
    <scope>NUCLEOTIDE SEQUENCE [LARGE SCALE GENOMIC DNA]</scope>
    <source>
        <strain evidence="9">DSM 100886 HEG_-6_39</strain>
    </source>
</reference>
<organism evidence="8 9">
    <name type="scientific">Luteitalea pratensis</name>
    <dbReference type="NCBI Taxonomy" id="1855912"/>
    <lineage>
        <taxon>Bacteria</taxon>
        <taxon>Pseudomonadati</taxon>
        <taxon>Acidobacteriota</taxon>
        <taxon>Vicinamibacteria</taxon>
        <taxon>Vicinamibacterales</taxon>
        <taxon>Vicinamibacteraceae</taxon>
        <taxon>Luteitalea</taxon>
    </lineage>
</organism>
<dbReference type="InterPro" id="IPR005482">
    <property type="entry name" value="Biotin_COase_C"/>
</dbReference>
<dbReference type="Proteomes" id="UP000076079">
    <property type="component" value="Chromosome"/>
</dbReference>
<dbReference type="PROSITE" id="PS50975">
    <property type="entry name" value="ATP_GRASP"/>
    <property type="match status" value="1"/>
</dbReference>
<evidence type="ECO:0000256" key="5">
    <source>
        <dbReference type="PROSITE-ProRule" id="PRU00409"/>
    </source>
</evidence>
<feature type="domain" description="ATP-grasp" evidence="6">
    <location>
        <begin position="129"/>
        <end position="329"/>
    </location>
</feature>
<dbReference type="GO" id="GO:0016874">
    <property type="term" value="F:ligase activity"/>
    <property type="evidence" value="ECO:0007669"/>
    <property type="project" value="UniProtKB-KW"/>
</dbReference>
<dbReference type="SUPFAM" id="SSF52440">
    <property type="entry name" value="PreATP-grasp domain"/>
    <property type="match status" value="1"/>
</dbReference>
<dbReference type="PATRIC" id="fig|1813736.3.peg.4551"/>
<evidence type="ECO:0000313" key="9">
    <source>
        <dbReference type="Proteomes" id="UP000076079"/>
    </source>
</evidence>